<reference evidence="3" key="1">
    <citation type="submission" date="2020-05" db="EMBL/GenBank/DDBJ databases">
        <authorList>
            <person name="Chiriac C."/>
            <person name="Salcher M."/>
            <person name="Ghai R."/>
            <person name="Kavagutti S V."/>
        </authorList>
    </citation>
    <scope>NUCLEOTIDE SEQUENCE</scope>
</reference>
<protein>
    <submittedName>
        <fullName evidence="3">Unannotated protein</fullName>
    </submittedName>
</protein>
<name>A0A6J6DJX0_9ZZZZ</name>
<dbReference type="GO" id="GO:0006629">
    <property type="term" value="P:lipid metabolic process"/>
    <property type="evidence" value="ECO:0007669"/>
    <property type="project" value="InterPro"/>
</dbReference>
<evidence type="ECO:0000313" key="4">
    <source>
        <dbReference type="EMBL" id="CAB4646869.1"/>
    </source>
</evidence>
<dbReference type="CDD" id="cd08561">
    <property type="entry name" value="GDPD_cytoplasmic_ScUgpQ2_like"/>
    <property type="match status" value="1"/>
</dbReference>
<proteinExistence type="predicted"/>
<gene>
    <name evidence="2" type="ORF">UFOPK1495_00461</name>
    <name evidence="3" type="ORF">UFOPK1603_00788</name>
    <name evidence="4" type="ORF">UFOPK2143_01049</name>
    <name evidence="5" type="ORF">UFOPK2350_00340</name>
</gene>
<sequence>MRKATHPFLVHDGPIAFAHRGGAGDWPENSLEAFSRAVELGYRYVETDAHVTSDGVVIAFHDDHLDRVTDRVGLVSELTWAEVSQARIDGIAPIPLLEDLFTTWPNLRVNIDAKHDEVVEPLAALLSRTQTLDSVCIGSFSDRRLDHFRSLFGTEVCTSMGPKGVARLRAASFGLGRKVPEGNCLQVPTHTGKVPLVDSRFIRKAHRAGLPVHVWTIDDVEEMHRLLDLGVDGIMTDRPAVLRAVLESRGQWSAPS</sequence>
<dbReference type="GO" id="GO:0008081">
    <property type="term" value="F:phosphoric diester hydrolase activity"/>
    <property type="evidence" value="ECO:0007669"/>
    <property type="project" value="InterPro"/>
</dbReference>
<accession>A0A6J6DJX0</accession>
<dbReference type="EMBL" id="CAEZSU010000035">
    <property type="protein sequence ID" value="CAB4545265.1"/>
    <property type="molecule type" value="Genomic_DNA"/>
</dbReference>
<dbReference type="PANTHER" id="PTHR43805:SF1">
    <property type="entry name" value="GP-PDE DOMAIN-CONTAINING PROTEIN"/>
    <property type="match status" value="1"/>
</dbReference>
<organism evidence="3">
    <name type="scientific">freshwater metagenome</name>
    <dbReference type="NCBI Taxonomy" id="449393"/>
    <lineage>
        <taxon>unclassified sequences</taxon>
        <taxon>metagenomes</taxon>
        <taxon>ecological metagenomes</taxon>
    </lineage>
</organism>
<dbReference type="Pfam" id="PF03009">
    <property type="entry name" value="GDPD"/>
    <property type="match status" value="1"/>
</dbReference>
<dbReference type="SUPFAM" id="SSF51695">
    <property type="entry name" value="PLC-like phosphodiesterases"/>
    <property type="match status" value="1"/>
</dbReference>
<dbReference type="PANTHER" id="PTHR43805">
    <property type="entry name" value="GLYCEROPHOSPHORYL DIESTER PHOSPHODIESTERASE"/>
    <property type="match status" value="1"/>
</dbReference>
<dbReference type="InterPro" id="IPR030395">
    <property type="entry name" value="GP_PDE_dom"/>
</dbReference>
<dbReference type="InterPro" id="IPR017946">
    <property type="entry name" value="PLC-like_Pdiesterase_TIM-brl"/>
</dbReference>
<dbReference type="AlphaFoldDB" id="A0A6J6DJX0"/>
<dbReference type="PROSITE" id="PS51704">
    <property type="entry name" value="GP_PDE"/>
    <property type="match status" value="1"/>
</dbReference>
<dbReference type="Gene3D" id="3.20.20.190">
    <property type="entry name" value="Phosphatidylinositol (PI) phosphodiesterase"/>
    <property type="match status" value="1"/>
</dbReference>
<feature type="domain" description="GP-PDE" evidence="1">
    <location>
        <begin position="14"/>
        <end position="246"/>
    </location>
</feature>
<evidence type="ECO:0000259" key="1">
    <source>
        <dbReference type="PROSITE" id="PS51704"/>
    </source>
</evidence>
<evidence type="ECO:0000313" key="3">
    <source>
        <dbReference type="EMBL" id="CAB4564320.1"/>
    </source>
</evidence>
<evidence type="ECO:0000313" key="5">
    <source>
        <dbReference type="EMBL" id="CAB4670930.1"/>
    </source>
</evidence>
<dbReference type="EMBL" id="CAEZXE010000018">
    <property type="protein sequence ID" value="CAB4670930.1"/>
    <property type="molecule type" value="Genomic_DNA"/>
</dbReference>
<evidence type="ECO:0000313" key="2">
    <source>
        <dbReference type="EMBL" id="CAB4545265.1"/>
    </source>
</evidence>
<dbReference type="EMBL" id="CAEZVV010000062">
    <property type="protein sequence ID" value="CAB4646869.1"/>
    <property type="molecule type" value="Genomic_DNA"/>
</dbReference>
<dbReference type="EMBL" id="CAEZTG010000059">
    <property type="protein sequence ID" value="CAB4564320.1"/>
    <property type="molecule type" value="Genomic_DNA"/>
</dbReference>